<dbReference type="InterPro" id="IPR002641">
    <property type="entry name" value="PNPLA_dom"/>
</dbReference>
<evidence type="ECO:0008006" key="14">
    <source>
        <dbReference type="Google" id="ProtNLM"/>
    </source>
</evidence>
<sequence>MRHSETTKMLIDELCLGRQQFLPRVPAISRHCASLLQLSHEKQFYLQHARNPGATLQMSSPSADGQADPPEPDIVKSEVEMRCDYYEVDPKSHSTDLCYCNVCKCTLCSNCWTRQVPHWKQQLGPGGIPHEKTDLWVAEQVEKVLSPPPDHLAYQQLYLEDEETAWFGIDHDTRQEEPLLFQDHGRYAELMAITNAKRIEIRELGNSEQGYSPSKDTRTPSLVSFVGQTGAGKSALIKLIVEFNQKPRAENADEKFPSPVVGISGHHMPTSEDVHLYLDPLTAFTDGPILYADCEGLEGGEREPEGAKYRKRKQSSIAPSPNSEGSSFKDRYSSERFLAWSDSPARRTRHFAVSNLYPRLLFTFSDVIVFVLRNPRVIEGVLERLVEWAAVALETSSNQPVLPHAIIALNASENSIDPELWDTDVATERLLESLSQTVRQNECFRKHSQIWAGRNKQIKTVKQLMLSYYSSLRIVRIPAEGRPKLIQEQTQKLYEEVLMGCQKSRERKESLRMLLDAEELQSYLQCAFDHFARTLDIAFDFVQASFFNSPIPLNFGGNILKLAINMMELKEYTSARSIFGKLSNVVASCIMQDSVRHDIKGTAELIFPQYLDHLDNALRDFDDRYWPCEYILRGAVPAHIQAHLNSIHFHYNMRESAVLYRCVNVRCGHGSKGHQLKDGRVFAAGSYVSDFSFESYHNDFRKHVYLRLEHLLKSLSNSIKKGEAPSAAAARIHRDDVLSHFYGNRTKKEARAFQSHSVCFCCLFEPPEHVLPCGHVLCTPCVRSYGRPKGGNLFEIHECPLEINTPGRCQSVTLYLKPEASGIRVLSLDGGGIRSIVQLETLRLIEKEMNGKLPIQCFFDMVVGKGTGGLIALGLVTQSWTMEDCLCHFERICSKAFPRHNKRGIPVLAWIRERYKPKPETTAFEIALKGAFPETQHLFGDPRPSGKPGSHIKVAVTATSSAGRTVLLGNYNRYASKKLRYHFRRPEKINMELKVWEAARATMAMPKLFKTIQNGRSKHLSLEGADLRHNPILVAHNEYKIASTGSGVEIEYPDVVLSLGTGLTATSSQNSKDSEKVSIISRLKRQGSTKTQQRRAKGEISVSPEPGDSWDEYMNRWPISAPTSRFVRFNPEFKEELLGSEDIATVESMQRIVQDHYATGNQIKRLTAQLFATLFYFECSDTVLGAENNQVTVQGRILCRLPNETPEISEIGKLLRDGDTGDTQFIFQEDGGTTQHFQITPEIVQKMINHLNFKMPRIQIRGVKNLPFQAVLRWKEEDFSISGFPRILLRDPSQTMRQHQATQWGELNKHRRKRWTIPPPDESAFVSMVDPNESLYEVQGDDTYDTLTTQQELRKTIEVDPSLPRGSVTDESQLVGIAGSSHSKRPSTISEAPSSGTYIEDTPTRDSTENSTYLTIMFNNHKDKEDFIQSDIIRSMKVTHIADSTAPLLISSSKFSIGDPQPPCQLLRGASTRSVTELSALRKDALARGEISSSIPPRLPDFPWRNEEALTFEVMDN</sequence>
<feature type="region of interest" description="Disordered" evidence="9">
    <location>
        <begin position="1085"/>
        <end position="1107"/>
    </location>
</feature>
<dbReference type="InterPro" id="IPR001841">
    <property type="entry name" value="Znf_RING"/>
</dbReference>
<gene>
    <name evidence="12" type="ORF">K444DRAFT_576360</name>
</gene>
<keyword evidence="6" id="KW-0443">Lipid metabolism</keyword>
<evidence type="ECO:0000256" key="2">
    <source>
        <dbReference type="ARBA" id="ARBA00022771"/>
    </source>
</evidence>
<reference evidence="12 13" key="1">
    <citation type="submission" date="2016-04" db="EMBL/GenBank/DDBJ databases">
        <title>A degradative enzymes factory behind the ericoid mycorrhizal symbiosis.</title>
        <authorList>
            <consortium name="DOE Joint Genome Institute"/>
            <person name="Martino E."/>
            <person name="Morin E."/>
            <person name="Grelet G."/>
            <person name="Kuo A."/>
            <person name="Kohler A."/>
            <person name="Daghino S."/>
            <person name="Barry K."/>
            <person name="Choi C."/>
            <person name="Cichocki N."/>
            <person name="Clum A."/>
            <person name="Copeland A."/>
            <person name="Hainaut M."/>
            <person name="Haridas S."/>
            <person name="Labutti K."/>
            <person name="Lindquist E."/>
            <person name="Lipzen A."/>
            <person name="Khouja H.-R."/>
            <person name="Murat C."/>
            <person name="Ohm R."/>
            <person name="Olson A."/>
            <person name="Spatafora J."/>
            <person name="Veneault-Fourrey C."/>
            <person name="Henrissat B."/>
            <person name="Grigoriev I."/>
            <person name="Martin F."/>
            <person name="Perotto S."/>
        </authorList>
    </citation>
    <scope>NUCLEOTIDE SEQUENCE [LARGE SCALE GENOMIC DNA]</scope>
    <source>
        <strain evidence="12 13">E</strain>
    </source>
</reference>
<dbReference type="EMBL" id="KZ613913">
    <property type="protein sequence ID" value="PMD50685.1"/>
    <property type="molecule type" value="Genomic_DNA"/>
</dbReference>
<evidence type="ECO:0000313" key="12">
    <source>
        <dbReference type="EMBL" id="PMD50685.1"/>
    </source>
</evidence>
<evidence type="ECO:0000256" key="9">
    <source>
        <dbReference type="SAM" id="MobiDB-lite"/>
    </source>
</evidence>
<dbReference type="Proteomes" id="UP000235371">
    <property type="component" value="Unassembled WGS sequence"/>
</dbReference>
<dbReference type="SUPFAM" id="SSF52151">
    <property type="entry name" value="FabD/lysophospholipase-like"/>
    <property type="match status" value="1"/>
</dbReference>
<dbReference type="CDD" id="cd07199">
    <property type="entry name" value="Pat17_PNPLA8_PNPLA9_like"/>
    <property type="match status" value="1"/>
</dbReference>
<dbReference type="GeneID" id="36585602"/>
<feature type="domain" description="RING-type" evidence="10">
    <location>
        <begin position="759"/>
        <end position="801"/>
    </location>
</feature>
<dbReference type="PROSITE" id="PS51635">
    <property type="entry name" value="PNPLA"/>
    <property type="match status" value="1"/>
</dbReference>
<accession>A0A2J6SIT8</accession>
<evidence type="ECO:0000256" key="6">
    <source>
        <dbReference type="ARBA" id="ARBA00023098"/>
    </source>
</evidence>
<keyword evidence="2 7" id="KW-0863">Zinc-finger</keyword>
<dbReference type="Gene3D" id="3.40.1090.10">
    <property type="entry name" value="Cytosolic phospholipase A2 catalytic domain"/>
    <property type="match status" value="1"/>
</dbReference>
<protein>
    <recommendedName>
        <fullName evidence="14">PNPLA domain-containing protein</fullName>
    </recommendedName>
</protein>
<dbReference type="GO" id="GO:0046486">
    <property type="term" value="P:glycerolipid metabolic process"/>
    <property type="evidence" value="ECO:0007669"/>
    <property type="project" value="UniProtKB-ARBA"/>
</dbReference>
<evidence type="ECO:0000313" key="13">
    <source>
        <dbReference type="Proteomes" id="UP000235371"/>
    </source>
</evidence>
<dbReference type="PANTHER" id="PTHR24185">
    <property type="entry name" value="CALCIUM-INDEPENDENT PHOSPHOLIPASE A2-GAMMA"/>
    <property type="match status" value="1"/>
</dbReference>
<proteinExistence type="predicted"/>
<keyword evidence="13" id="KW-1185">Reference proteome</keyword>
<dbReference type="PANTHER" id="PTHR24185:SF1">
    <property type="entry name" value="CALCIUM-INDEPENDENT PHOSPHOLIPASE A2-GAMMA"/>
    <property type="match status" value="1"/>
</dbReference>
<feature type="compositionally biased region" description="Polar residues" evidence="9">
    <location>
        <begin position="1386"/>
        <end position="1397"/>
    </location>
</feature>
<dbReference type="InParanoid" id="A0A2J6SIT8"/>
<dbReference type="GO" id="GO:0008270">
    <property type="term" value="F:zinc ion binding"/>
    <property type="evidence" value="ECO:0007669"/>
    <property type="project" value="UniProtKB-KW"/>
</dbReference>
<feature type="region of interest" description="Disordered" evidence="9">
    <location>
        <begin position="1378"/>
        <end position="1406"/>
    </location>
</feature>
<keyword evidence="3" id="KW-0378">Hydrolase</keyword>
<feature type="domain" description="PNPLA" evidence="11">
    <location>
        <begin position="826"/>
        <end position="1036"/>
    </location>
</feature>
<dbReference type="InterPro" id="IPR016035">
    <property type="entry name" value="Acyl_Trfase/lysoPLipase"/>
</dbReference>
<dbReference type="CDD" id="cd16449">
    <property type="entry name" value="RING-HC"/>
    <property type="match status" value="1"/>
</dbReference>
<feature type="compositionally biased region" description="Basic residues" evidence="9">
    <location>
        <begin position="1085"/>
        <end position="1095"/>
    </location>
</feature>
<evidence type="ECO:0000256" key="1">
    <source>
        <dbReference type="ARBA" id="ARBA00022723"/>
    </source>
</evidence>
<dbReference type="GO" id="GO:0047499">
    <property type="term" value="F:calcium-independent phospholipase A2 activity"/>
    <property type="evidence" value="ECO:0007669"/>
    <property type="project" value="TreeGrafter"/>
</dbReference>
<dbReference type="OrthoDB" id="194358at2759"/>
<evidence type="ECO:0000256" key="4">
    <source>
        <dbReference type="ARBA" id="ARBA00022833"/>
    </source>
</evidence>
<dbReference type="RefSeq" id="XP_024727589.1">
    <property type="nucleotide sequence ID" value="XM_024877525.1"/>
</dbReference>
<keyword evidence="5" id="KW-0442">Lipid degradation</keyword>
<dbReference type="GO" id="GO:0016042">
    <property type="term" value="P:lipid catabolic process"/>
    <property type="evidence" value="ECO:0007669"/>
    <property type="project" value="UniProtKB-KW"/>
</dbReference>
<dbReference type="GO" id="GO:0019369">
    <property type="term" value="P:arachidonate metabolic process"/>
    <property type="evidence" value="ECO:0007669"/>
    <property type="project" value="TreeGrafter"/>
</dbReference>
<evidence type="ECO:0000259" key="10">
    <source>
        <dbReference type="PROSITE" id="PS50089"/>
    </source>
</evidence>
<dbReference type="PROSITE" id="PS00518">
    <property type="entry name" value="ZF_RING_1"/>
    <property type="match status" value="1"/>
</dbReference>
<name>A0A2J6SIT8_9HELO</name>
<evidence type="ECO:0000256" key="3">
    <source>
        <dbReference type="ARBA" id="ARBA00022801"/>
    </source>
</evidence>
<evidence type="ECO:0000256" key="7">
    <source>
        <dbReference type="PROSITE-ProRule" id="PRU00175"/>
    </source>
</evidence>
<dbReference type="InterPro" id="IPR017907">
    <property type="entry name" value="Znf_RING_CS"/>
</dbReference>
<dbReference type="GO" id="GO:0016020">
    <property type="term" value="C:membrane"/>
    <property type="evidence" value="ECO:0007669"/>
    <property type="project" value="TreeGrafter"/>
</dbReference>
<feature type="region of interest" description="Disordered" evidence="9">
    <location>
        <begin position="301"/>
        <end position="329"/>
    </location>
</feature>
<evidence type="ECO:0000256" key="5">
    <source>
        <dbReference type="ARBA" id="ARBA00022963"/>
    </source>
</evidence>
<keyword evidence="1" id="KW-0479">Metal-binding</keyword>
<dbReference type="PROSITE" id="PS50089">
    <property type="entry name" value="ZF_RING_2"/>
    <property type="match status" value="1"/>
</dbReference>
<dbReference type="Pfam" id="PF01734">
    <property type="entry name" value="Patatin"/>
    <property type="match status" value="1"/>
</dbReference>
<evidence type="ECO:0000259" key="11">
    <source>
        <dbReference type="PROSITE" id="PS51635"/>
    </source>
</evidence>
<comment type="caution">
    <text evidence="8">Lacks conserved residue(s) required for the propagation of feature annotation.</text>
</comment>
<feature type="compositionally biased region" description="Polar residues" evidence="9">
    <location>
        <begin position="315"/>
        <end position="326"/>
    </location>
</feature>
<keyword evidence="4" id="KW-0862">Zinc</keyword>
<evidence type="ECO:0000256" key="8">
    <source>
        <dbReference type="PROSITE-ProRule" id="PRU01161"/>
    </source>
</evidence>
<organism evidence="12 13">
    <name type="scientific">Hyaloscypha bicolor E</name>
    <dbReference type="NCBI Taxonomy" id="1095630"/>
    <lineage>
        <taxon>Eukaryota</taxon>
        <taxon>Fungi</taxon>
        <taxon>Dikarya</taxon>
        <taxon>Ascomycota</taxon>
        <taxon>Pezizomycotina</taxon>
        <taxon>Leotiomycetes</taxon>
        <taxon>Helotiales</taxon>
        <taxon>Hyaloscyphaceae</taxon>
        <taxon>Hyaloscypha</taxon>
        <taxon>Hyaloscypha bicolor</taxon>
    </lineage>
</organism>